<evidence type="ECO:0000256" key="2">
    <source>
        <dbReference type="SAM" id="SignalP"/>
    </source>
</evidence>
<dbReference type="InterPro" id="IPR008502">
    <property type="entry name" value="Prolamin-like"/>
</dbReference>
<organism evidence="4 5">
    <name type="scientific">Psophocarpus tetragonolobus</name>
    <name type="common">Winged bean</name>
    <name type="synonym">Dolichos tetragonolobus</name>
    <dbReference type="NCBI Taxonomy" id="3891"/>
    <lineage>
        <taxon>Eukaryota</taxon>
        <taxon>Viridiplantae</taxon>
        <taxon>Streptophyta</taxon>
        <taxon>Embryophyta</taxon>
        <taxon>Tracheophyta</taxon>
        <taxon>Spermatophyta</taxon>
        <taxon>Magnoliopsida</taxon>
        <taxon>eudicotyledons</taxon>
        <taxon>Gunneridae</taxon>
        <taxon>Pentapetalae</taxon>
        <taxon>rosids</taxon>
        <taxon>fabids</taxon>
        <taxon>Fabales</taxon>
        <taxon>Fabaceae</taxon>
        <taxon>Papilionoideae</taxon>
        <taxon>50 kb inversion clade</taxon>
        <taxon>NPAAA clade</taxon>
        <taxon>indigoferoid/millettioid clade</taxon>
        <taxon>Phaseoleae</taxon>
        <taxon>Psophocarpus</taxon>
    </lineage>
</organism>
<name>A0AAN9XRU9_PSOTE</name>
<feature type="signal peptide" evidence="2">
    <location>
        <begin position="1"/>
        <end position="19"/>
    </location>
</feature>
<protein>
    <recommendedName>
        <fullName evidence="3">Prolamin-like domain-containing protein</fullName>
    </recommendedName>
</protein>
<gene>
    <name evidence="4" type="ORF">VNO78_06433</name>
</gene>
<sequence>MAWHIKYLILVAFFLVTTTATISDIDEKEDLVNCSKHMGPHCGNQVIDTLSSDEKTMIPASCCYKLIQTGYSCHFRLTRYILQYDSKFKNANATEILSKNFHIYHRCDELTKPASQEFLTECMDQLGAECGTQVFEKLLLNENITKHCCKKFVEMGRPCNVNLVKALVRAPKMRDVDALELMNKSKKLYDQCRNWTITNFFNQMNT</sequence>
<dbReference type="AlphaFoldDB" id="A0AAN9XRU9"/>
<feature type="chain" id="PRO_5042828631" description="Prolamin-like domain-containing protein" evidence="2">
    <location>
        <begin position="20"/>
        <end position="206"/>
    </location>
</feature>
<feature type="domain" description="Prolamin-like" evidence="3">
    <location>
        <begin position="33"/>
        <end position="107"/>
    </location>
</feature>
<keyword evidence="5" id="KW-1185">Reference proteome</keyword>
<evidence type="ECO:0000313" key="4">
    <source>
        <dbReference type="EMBL" id="KAK7405234.1"/>
    </source>
</evidence>
<keyword evidence="1 2" id="KW-0732">Signal</keyword>
<comment type="caution">
    <text evidence="4">The sequence shown here is derived from an EMBL/GenBank/DDBJ whole genome shotgun (WGS) entry which is preliminary data.</text>
</comment>
<dbReference type="PANTHER" id="PTHR31207">
    <property type="entry name" value="ECA1 GAMETOGENESIS FAMILY PROTEIN (DUF784)-RELATED-RELATED"/>
    <property type="match status" value="1"/>
</dbReference>
<proteinExistence type="predicted"/>
<evidence type="ECO:0000256" key="1">
    <source>
        <dbReference type="ARBA" id="ARBA00022729"/>
    </source>
</evidence>
<feature type="domain" description="Prolamin-like" evidence="3">
    <location>
        <begin position="121"/>
        <end position="192"/>
    </location>
</feature>
<evidence type="ECO:0000313" key="5">
    <source>
        <dbReference type="Proteomes" id="UP001386955"/>
    </source>
</evidence>
<reference evidence="4 5" key="1">
    <citation type="submission" date="2024-01" db="EMBL/GenBank/DDBJ databases">
        <title>The genomes of 5 underutilized Papilionoideae crops provide insights into root nodulation and disease resistanc.</title>
        <authorList>
            <person name="Jiang F."/>
        </authorList>
    </citation>
    <scope>NUCLEOTIDE SEQUENCE [LARGE SCALE GENOMIC DNA]</scope>
    <source>
        <strain evidence="4">DUOXIRENSHENG_FW03</strain>
        <tissue evidence="4">Leaves</tissue>
    </source>
</reference>
<accession>A0AAN9XRU9</accession>
<dbReference type="InterPro" id="IPR040220">
    <property type="entry name" value="DD11"/>
</dbReference>
<dbReference type="Proteomes" id="UP001386955">
    <property type="component" value="Unassembled WGS sequence"/>
</dbReference>
<dbReference type="EMBL" id="JAYMYS010000002">
    <property type="protein sequence ID" value="KAK7405234.1"/>
    <property type="molecule type" value="Genomic_DNA"/>
</dbReference>
<dbReference type="PANTHER" id="PTHR31207:SF38">
    <property type="entry name" value="PROLAMIN-LIKE PROTEIN"/>
    <property type="match status" value="1"/>
</dbReference>
<dbReference type="Pfam" id="PF05617">
    <property type="entry name" value="Prolamin_like"/>
    <property type="match status" value="2"/>
</dbReference>
<evidence type="ECO:0000259" key="3">
    <source>
        <dbReference type="Pfam" id="PF05617"/>
    </source>
</evidence>